<protein>
    <submittedName>
        <fullName evidence="1">Uncharacterized protein</fullName>
    </submittedName>
</protein>
<evidence type="ECO:0000313" key="1">
    <source>
        <dbReference type="EMBL" id="MBW0535303.1"/>
    </source>
</evidence>
<organism evidence="1 2">
    <name type="scientific">Austropuccinia psidii MF-1</name>
    <dbReference type="NCBI Taxonomy" id="1389203"/>
    <lineage>
        <taxon>Eukaryota</taxon>
        <taxon>Fungi</taxon>
        <taxon>Dikarya</taxon>
        <taxon>Basidiomycota</taxon>
        <taxon>Pucciniomycotina</taxon>
        <taxon>Pucciniomycetes</taxon>
        <taxon>Pucciniales</taxon>
        <taxon>Sphaerophragmiaceae</taxon>
        <taxon>Austropuccinia</taxon>
    </lineage>
</organism>
<dbReference type="EMBL" id="AVOT02040127">
    <property type="protein sequence ID" value="MBW0535303.1"/>
    <property type="molecule type" value="Genomic_DNA"/>
</dbReference>
<proteinExistence type="predicted"/>
<dbReference type="Proteomes" id="UP000765509">
    <property type="component" value="Unassembled WGS sequence"/>
</dbReference>
<dbReference type="AlphaFoldDB" id="A0A9Q3FC68"/>
<evidence type="ECO:0000313" key="2">
    <source>
        <dbReference type="Proteomes" id="UP000765509"/>
    </source>
</evidence>
<comment type="caution">
    <text evidence="1">The sequence shown here is derived from an EMBL/GenBank/DDBJ whole genome shotgun (WGS) entry which is preliminary data.</text>
</comment>
<name>A0A9Q3FC68_9BASI</name>
<gene>
    <name evidence="1" type="ORF">O181_075018</name>
</gene>
<keyword evidence="2" id="KW-1185">Reference proteome</keyword>
<reference evidence="1" key="1">
    <citation type="submission" date="2021-03" db="EMBL/GenBank/DDBJ databases">
        <title>Draft genome sequence of rust myrtle Austropuccinia psidii MF-1, a brazilian biotype.</title>
        <authorList>
            <person name="Quecine M.C."/>
            <person name="Pachon D.M.R."/>
            <person name="Bonatelli M.L."/>
            <person name="Correr F.H."/>
            <person name="Franceschini L.M."/>
            <person name="Leite T.F."/>
            <person name="Margarido G.R.A."/>
            <person name="Almeida C.A."/>
            <person name="Ferrarezi J.A."/>
            <person name="Labate C.A."/>
        </authorList>
    </citation>
    <scope>NUCLEOTIDE SEQUENCE</scope>
    <source>
        <strain evidence="1">MF-1</strain>
    </source>
</reference>
<accession>A0A9Q3FC68</accession>
<sequence>MVNCLNSYCLSRSPIRLTKQTHNVTNYFISTKIDTCQGGSYEICTYIQKAINSDLNNSSEEEDEARQTYQLLHRKFDKNSWLHVMNLFNNLVNGSDAAENLNKVYASTQSTVRNRVLVAICFYYRNKKFYHKISIAMDAKLSLDEKSQIRSTDIFQVAQCFQKRNITSSPSTPSSIMEAINSIHPQFKSHSRARFAPEKSVATAKQIPLSLQAKSWEKYHLSPLFPFLHCYYWGHCVQYH</sequence>